<protein>
    <submittedName>
        <fullName evidence="1">Metallophosphoesterase</fullName>
    </submittedName>
</protein>
<proteinExistence type="predicted"/>
<sequence length="195" mass="21846">MSSADAILVDHTHWFVCDTHFGHTGILDMAMRPYADIGAHDRDLVTKWNTFVQPTDTVWHLGDFAGEDVPFGDAAAIFKRLKGIKRLIRGNHDGDDICTNLGWASVDDMRTVVAKGGPKIVLCHYPLREWNGLHSGDVHFHGHTHDRLPSSRRSWDCGVDHQSFQPMTFDGIKTRMERLPELNFAGVEVGEGETS</sequence>
<gene>
    <name evidence="1" type="ORF">JI748_14975</name>
</gene>
<accession>A0ABX7CAR3</accession>
<dbReference type="Gene3D" id="3.60.21.10">
    <property type="match status" value="1"/>
</dbReference>
<keyword evidence="2" id="KW-1185">Reference proteome</keyword>
<dbReference type="RefSeq" id="WP_201632437.1">
    <property type="nucleotide sequence ID" value="NZ_CP068046.1"/>
</dbReference>
<dbReference type="InterPro" id="IPR029052">
    <property type="entry name" value="Metallo-depent_PP-like"/>
</dbReference>
<dbReference type="Proteomes" id="UP000595857">
    <property type="component" value="Chromosome"/>
</dbReference>
<dbReference type="EMBL" id="CP068046">
    <property type="protein sequence ID" value="QQR39026.1"/>
    <property type="molecule type" value="Genomic_DNA"/>
</dbReference>
<name>A0ABX7CAR3_9HYPH</name>
<evidence type="ECO:0000313" key="2">
    <source>
        <dbReference type="Proteomes" id="UP000595857"/>
    </source>
</evidence>
<evidence type="ECO:0000313" key="1">
    <source>
        <dbReference type="EMBL" id="QQR39026.1"/>
    </source>
</evidence>
<reference evidence="1 2" key="1">
    <citation type="submission" date="2021-01" db="EMBL/GenBank/DDBJ databases">
        <title>Genome seq and assembly of Devosia sp. LEGU1.</title>
        <authorList>
            <person name="Chhetri G."/>
        </authorList>
    </citation>
    <scope>NUCLEOTIDE SEQUENCE [LARGE SCALE GENOMIC DNA]</scope>
    <source>
        <strain evidence="1 2">LEGU1</strain>
    </source>
</reference>
<dbReference type="SUPFAM" id="SSF56300">
    <property type="entry name" value="Metallo-dependent phosphatases"/>
    <property type="match status" value="1"/>
</dbReference>
<organism evidence="1 2">
    <name type="scientific">Devosia rhizoryzae</name>
    <dbReference type="NCBI Taxonomy" id="2774137"/>
    <lineage>
        <taxon>Bacteria</taxon>
        <taxon>Pseudomonadati</taxon>
        <taxon>Pseudomonadota</taxon>
        <taxon>Alphaproteobacteria</taxon>
        <taxon>Hyphomicrobiales</taxon>
        <taxon>Devosiaceae</taxon>
        <taxon>Devosia</taxon>
    </lineage>
</organism>